<comment type="caution">
    <text evidence="2">The sequence shown here is derived from an EMBL/GenBank/DDBJ whole genome shotgun (WGS) entry which is preliminary data.</text>
</comment>
<feature type="region of interest" description="Disordered" evidence="1">
    <location>
        <begin position="1"/>
        <end position="20"/>
    </location>
</feature>
<name>A0ABD5YUD9_9EURY</name>
<dbReference type="EMBL" id="JBHTAX010000005">
    <property type="protein sequence ID" value="MFC7192703.1"/>
    <property type="molecule type" value="Genomic_DNA"/>
</dbReference>
<sequence>MWRSRVTKTPTADQSNDSANTVAPILTHISTDRHAQSRFFDTDSKEIDDDLDGLVTEVATIA</sequence>
<keyword evidence="3" id="KW-1185">Reference proteome</keyword>
<evidence type="ECO:0000256" key="1">
    <source>
        <dbReference type="SAM" id="MobiDB-lite"/>
    </source>
</evidence>
<dbReference type="GeneID" id="302506953"/>
<dbReference type="RefSeq" id="WP_373689909.1">
    <property type="nucleotide sequence ID" value="NZ_CP109981.1"/>
</dbReference>
<gene>
    <name evidence="2" type="ORF">ACFQL7_24775</name>
</gene>
<evidence type="ECO:0000313" key="2">
    <source>
        <dbReference type="EMBL" id="MFC7192703.1"/>
    </source>
</evidence>
<protein>
    <submittedName>
        <fullName evidence="2">Uncharacterized protein</fullName>
    </submittedName>
</protein>
<dbReference type="AlphaFoldDB" id="A0ABD5YUD9"/>
<feature type="compositionally biased region" description="Polar residues" evidence="1">
    <location>
        <begin position="7"/>
        <end position="20"/>
    </location>
</feature>
<evidence type="ECO:0000313" key="3">
    <source>
        <dbReference type="Proteomes" id="UP001596417"/>
    </source>
</evidence>
<proteinExistence type="predicted"/>
<organism evidence="2 3">
    <name type="scientific">Halocatena marina</name>
    <dbReference type="NCBI Taxonomy" id="2934937"/>
    <lineage>
        <taxon>Archaea</taxon>
        <taxon>Methanobacteriati</taxon>
        <taxon>Methanobacteriota</taxon>
        <taxon>Stenosarchaea group</taxon>
        <taxon>Halobacteria</taxon>
        <taxon>Halobacteriales</taxon>
        <taxon>Natronomonadaceae</taxon>
        <taxon>Halocatena</taxon>
    </lineage>
</organism>
<dbReference type="Proteomes" id="UP001596417">
    <property type="component" value="Unassembled WGS sequence"/>
</dbReference>
<accession>A0ABD5YUD9</accession>
<reference evidence="2 3" key="1">
    <citation type="journal article" date="2019" name="Int. J. Syst. Evol. Microbiol.">
        <title>The Global Catalogue of Microorganisms (GCM) 10K type strain sequencing project: providing services to taxonomists for standard genome sequencing and annotation.</title>
        <authorList>
            <consortium name="The Broad Institute Genomics Platform"/>
            <consortium name="The Broad Institute Genome Sequencing Center for Infectious Disease"/>
            <person name="Wu L."/>
            <person name="Ma J."/>
        </authorList>
    </citation>
    <scope>NUCLEOTIDE SEQUENCE [LARGE SCALE GENOMIC DNA]</scope>
    <source>
        <strain evidence="2 3">RDMS1</strain>
    </source>
</reference>